<feature type="region of interest" description="Disordered" evidence="5">
    <location>
        <begin position="1"/>
        <end position="60"/>
    </location>
</feature>
<dbReference type="NCBIfam" id="NF037982">
    <property type="entry name" value="Nramp_1"/>
    <property type="match status" value="1"/>
</dbReference>
<evidence type="ECO:0000256" key="4">
    <source>
        <dbReference type="ARBA" id="ARBA00023136"/>
    </source>
</evidence>
<feature type="transmembrane region" description="Helical" evidence="6">
    <location>
        <begin position="490"/>
        <end position="516"/>
    </location>
</feature>
<evidence type="ECO:0008006" key="9">
    <source>
        <dbReference type="Google" id="ProtNLM"/>
    </source>
</evidence>
<feature type="transmembrane region" description="Helical" evidence="6">
    <location>
        <begin position="666"/>
        <end position="689"/>
    </location>
</feature>
<feature type="compositionally biased region" description="Low complexity" evidence="5">
    <location>
        <begin position="1"/>
        <end position="20"/>
    </location>
</feature>
<feature type="transmembrane region" description="Helical" evidence="6">
    <location>
        <begin position="111"/>
        <end position="130"/>
    </location>
</feature>
<feature type="region of interest" description="Disordered" evidence="5">
    <location>
        <begin position="341"/>
        <end position="373"/>
    </location>
</feature>
<feature type="compositionally biased region" description="Basic and acidic residues" evidence="5">
    <location>
        <begin position="617"/>
        <end position="630"/>
    </location>
</feature>
<comment type="caution">
    <text evidence="7">The sequence shown here is derived from an EMBL/GenBank/DDBJ whole genome shotgun (WGS) entry which is preliminary data.</text>
</comment>
<feature type="transmembrane region" description="Helical" evidence="6">
    <location>
        <begin position="537"/>
        <end position="555"/>
    </location>
</feature>
<evidence type="ECO:0000256" key="5">
    <source>
        <dbReference type="SAM" id="MobiDB-lite"/>
    </source>
</evidence>
<dbReference type="GO" id="GO:0015086">
    <property type="term" value="F:cadmium ion transmembrane transporter activity"/>
    <property type="evidence" value="ECO:0007669"/>
    <property type="project" value="TreeGrafter"/>
</dbReference>
<evidence type="ECO:0000256" key="1">
    <source>
        <dbReference type="ARBA" id="ARBA00004141"/>
    </source>
</evidence>
<feature type="transmembrane region" description="Helical" evidence="6">
    <location>
        <begin position="221"/>
        <end position="241"/>
    </location>
</feature>
<feature type="transmembrane region" description="Helical" evidence="6">
    <location>
        <begin position="182"/>
        <end position="201"/>
    </location>
</feature>
<accession>A0A8X7T0R9</accession>
<dbReference type="EMBL" id="LWDE02000015">
    <property type="protein sequence ID" value="KAE8255649.1"/>
    <property type="molecule type" value="Genomic_DNA"/>
</dbReference>
<reference evidence="7" key="2">
    <citation type="journal article" date="2019" name="IMA Fungus">
        <title>Genome sequencing and comparison of five Tilletia species to identify candidate genes for the detection of regulated species infecting wheat.</title>
        <authorList>
            <person name="Nguyen H.D.T."/>
            <person name="Sultana T."/>
            <person name="Kesanakurti P."/>
            <person name="Hambleton S."/>
        </authorList>
    </citation>
    <scope>NUCLEOTIDE SEQUENCE</scope>
    <source>
        <strain evidence="7">DAOMC 236426</strain>
    </source>
</reference>
<evidence type="ECO:0000313" key="7">
    <source>
        <dbReference type="EMBL" id="KAE8255649.1"/>
    </source>
</evidence>
<dbReference type="InterPro" id="IPR001046">
    <property type="entry name" value="NRAMP_fam"/>
</dbReference>
<organism evidence="7 8">
    <name type="scientific">Tilletia controversa</name>
    <name type="common">dwarf bunt fungus</name>
    <dbReference type="NCBI Taxonomy" id="13291"/>
    <lineage>
        <taxon>Eukaryota</taxon>
        <taxon>Fungi</taxon>
        <taxon>Dikarya</taxon>
        <taxon>Basidiomycota</taxon>
        <taxon>Ustilaginomycotina</taxon>
        <taxon>Exobasidiomycetes</taxon>
        <taxon>Tilletiales</taxon>
        <taxon>Tilletiaceae</taxon>
        <taxon>Tilletia</taxon>
    </lineage>
</organism>
<dbReference type="PRINTS" id="PR00447">
    <property type="entry name" value="NATRESASSCMP"/>
</dbReference>
<dbReference type="PANTHER" id="PTHR11706">
    <property type="entry name" value="SOLUTE CARRIER PROTEIN FAMILY 11 MEMBER"/>
    <property type="match status" value="1"/>
</dbReference>
<evidence type="ECO:0000256" key="2">
    <source>
        <dbReference type="ARBA" id="ARBA00022692"/>
    </source>
</evidence>
<dbReference type="Pfam" id="PF01566">
    <property type="entry name" value="Nramp"/>
    <property type="match status" value="2"/>
</dbReference>
<evidence type="ECO:0000313" key="8">
    <source>
        <dbReference type="Proteomes" id="UP000077684"/>
    </source>
</evidence>
<dbReference type="AlphaFoldDB" id="A0A8X7T0R9"/>
<evidence type="ECO:0000256" key="3">
    <source>
        <dbReference type="ARBA" id="ARBA00022989"/>
    </source>
</evidence>
<feature type="transmembrane region" description="Helical" evidence="6">
    <location>
        <begin position="294"/>
        <end position="313"/>
    </location>
</feature>
<keyword evidence="2 6" id="KW-0812">Transmembrane</keyword>
<evidence type="ECO:0000256" key="6">
    <source>
        <dbReference type="SAM" id="Phobius"/>
    </source>
</evidence>
<feature type="transmembrane region" description="Helical" evidence="6">
    <location>
        <begin position="447"/>
        <end position="470"/>
    </location>
</feature>
<dbReference type="Proteomes" id="UP000077684">
    <property type="component" value="Unassembled WGS sequence"/>
</dbReference>
<feature type="region of interest" description="Disordered" evidence="5">
    <location>
        <begin position="599"/>
        <end position="645"/>
    </location>
</feature>
<reference evidence="7" key="1">
    <citation type="submission" date="2016-04" db="EMBL/GenBank/DDBJ databases">
        <authorList>
            <person name="Nguyen H.D."/>
            <person name="Samba Siva P."/>
            <person name="Cullis J."/>
            <person name="Levesque C.A."/>
            <person name="Hambleton S."/>
        </authorList>
    </citation>
    <scope>NUCLEOTIDE SEQUENCE</scope>
    <source>
        <strain evidence="7">DAOMC 236426</strain>
    </source>
</reference>
<keyword evidence="8" id="KW-1185">Reference proteome</keyword>
<keyword evidence="4 6" id="KW-0472">Membrane</keyword>
<protein>
    <recommendedName>
        <fullName evidence="9">Natural resistance-associated macrophage protein</fullName>
    </recommendedName>
</protein>
<sequence length="691" mass="73691">MNLPASPSASSPKWARPSSSHPVPKMEVPLPANASAGTSASRRRRRDEEEADAASLQPSQSGLKQCCDTVKQTLRRHAKFIGPGLVASVAYSDPGNWATDLQAGAAHGYKLLFAVLLSGLFAILLQVLACRLGIVTGLDLACSSRQLILGPFGSRAQQQQGQRNGTAAAAAAAVNRPRWEKWLRYGTLWGIYLIAEAAIVATELAELVGSAIALNLLFPKLPLWGGVLVTSADVFLILFVYRPKGGLRAFEVLISVLVIIVLACYIVLLVRVKPDWPEAFKGYLPSSTLVQHDALYIAVGILGATVMPHGLFLGSHFSTVNRLESDKVACEECLDQDLAPVQPNAGHSRSLSLNGPGDRDQASGNGTLDASAPRQLTVKDKALNLLVRMFPRIDIGAFIPSSSSSRGVVKPQQAVSGPRIPDLDPDATPDVKLGMVKTHLPHASIDIALSLLAFAITINSAILIVAAAATRNSGRQVDDLFEAFDLLKTTVGHAAAILFAVALLAAGQSASLTVCLAGQIISEGFIRWKTSPLTRRMLTRVIAMVPSLIVASAVGRDGVDALLVGSQVVLSMALPFVVAPLLVITCMKSWMRVWEDAPTQDGSTSVIDNDEDEEDVRNEAVRDADADRTQETTAGLDPPTRTRTGAGMTTALELESGGKWHHFQTWWPVAIVAWAVFGVICIADVFTLVTL</sequence>
<comment type="subcellular location">
    <subcellularLocation>
        <location evidence="1">Membrane</location>
        <topology evidence="1">Multi-pass membrane protein</topology>
    </subcellularLocation>
</comment>
<gene>
    <name evidence="7" type="ORF">A4X06_0g320</name>
</gene>
<keyword evidence="3 6" id="KW-1133">Transmembrane helix</keyword>
<dbReference type="GO" id="GO:0034755">
    <property type="term" value="P:iron ion transmembrane transport"/>
    <property type="evidence" value="ECO:0007669"/>
    <property type="project" value="TreeGrafter"/>
</dbReference>
<dbReference type="PANTHER" id="PTHR11706:SF101">
    <property type="entry name" value="MANGANESE TRANSPORTER SMF1"/>
    <property type="match status" value="1"/>
</dbReference>
<name>A0A8X7T0R9_9BASI</name>
<dbReference type="GO" id="GO:0005384">
    <property type="term" value="F:manganese ion transmembrane transporter activity"/>
    <property type="evidence" value="ECO:0007669"/>
    <property type="project" value="TreeGrafter"/>
</dbReference>
<feature type="transmembrane region" description="Helical" evidence="6">
    <location>
        <begin position="253"/>
        <end position="274"/>
    </location>
</feature>
<proteinExistence type="predicted"/>
<feature type="transmembrane region" description="Helical" evidence="6">
    <location>
        <begin position="561"/>
        <end position="584"/>
    </location>
</feature>
<dbReference type="GO" id="GO:0005886">
    <property type="term" value="C:plasma membrane"/>
    <property type="evidence" value="ECO:0007669"/>
    <property type="project" value="TreeGrafter"/>
</dbReference>
<dbReference type="GO" id="GO:0030026">
    <property type="term" value="P:intracellular manganese ion homeostasis"/>
    <property type="evidence" value="ECO:0007669"/>
    <property type="project" value="TreeGrafter"/>
</dbReference>